<proteinExistence type="predicted"/>
<gene>
    <name evidence="1" type="ORF">Q8G36_21365</name>
</gene>
<evidence type="ECO:0000313" key="1">
    <source>
        <dbReference type="EMBL" id="MDP1453518.1"/>
    </source>
</evidence>
<protein>
    <recommendedName>
        <fullName evidence="3">Lipoprotein</fullName>
    </recommendedName>
</protein>
<evidence type="ECO:0008006" key="3">
    <source>
        <dbReference type="Google" id="ProtNLM"/>
    </source>
</evidence>
<dbReference type="AlphaFoldDB" id="A0AA90P4M1"/>
<dbReference type="Proteomes" id="UP001178275">
    <property type="component" value="Unassembled WGS sequence"/>
</dbReference>
<name>A0AA90P4M1_9BACI</name>
<accession>A0AA90P4M1</accession>
<dbReference type="EMBL" id="JAUUTW010000027">
    <property type="protein sequence ID" value="MDP1453518.1"/>
    <property type="molecule type" value="Genomic_DNA"/>
</dbReference>
<evidence type="ECO:0000313" key="2">
    <source>
        <dbReference type="Proteomes" id="UP001178275"/>
    </source>
</evidence>
<reference evidence="1" key="1">
    <citation type="submission" date="2023-07" db="EMBL/GenBank/DDBJ databases">
        <title>Murine gut Bacillus species.</title>
        <authorList>
            <person name="Gutman E."/>
            <person name="Hashuel R."/>
            <person name="Litvak Y."/>
        </authorList>
    </citation>
    <scope>NUCLEOTIDE SEQUENCE</scope>
    <source>
        <strain evidence="1">RU293</strain>
    </source>
</reference>
<dbReference type="RefSeq" id="WP_305161754.1">
    <property type="nucleotide sequence ID" value="NZ_JAUUTW010000027.1"/>
</dbReference>
<comment type="caution">
    <text evidence="1">The sequence shown here is derived from an EMBL/GenBank/DDBJ whole genome shotgun (WGS) entry which is preliminary data.</text>
</comment>
<organism evidence="1 2">
    <name type="scientific">Peribacillus frigoritolerans</name>
    <dbReference type="NCBI Taxonomy" id="450367"/>
    <lineage>
        <taxon>Bacteria</taxon>
        <taxon>Bacillati</taxon>
        <taxon>Bacillota</taxon>
        <taxon>Bacilli</taxon>
        <taxon>Bacillales</taxon>
        <taxon>Bacillaceae</taxon>
        <taxon>Peribacillus</taxon>
    </lineage>
</organism>
<dbReference type="PROSITE" id="PS51257">
    <property type="entry name" value="PROKAR_LIPOPROTEIN"/>
    <property type="match status" value="1"/>
</dbReference>
<sequence length="168" mass="19175">MFNIKKFTVGLLVLGILAACDNQEEQVVNYEKEEVPKQNVVQDSTQQNKESSFNAPKYHMSGGWINDEFYIMIHGSSDIKGAGKYTLQKIPKKGKEKVVKHLQLTESTGNKLTAIIYSEDSNKTSFLTLVMNKERTEITITMPNEKPVTYKKADIMPFEFNPEYVWGE</sequence>